<proteinExistence type="inferred from homology"/>
<evidence type="ECO:0000256" key="5">
    <source>
        <dbReference type="HAMAP-Rule" id="MF_00844"/>
    </source>
</evidence>
<accession>A0ABV4DQK5</accession>
<keyword evidence="1 5" id="KW-0820">tRNA-binding</keyword>
<dbReference type="Gene3D" id="2.30.310.10">
    <property type="entry name" value="ibrinogen binding protein from staphylococcus aureus domain"/>
    <property type="match status" value="1"/>
</dbReference>
<dbReference type="Pfam" id="PF05833">
    <property type="entry name" value="NFACT_N"/>
    <property type="match status" value="1"/>
</dbReference>
<organism evidence="7 8">
    <name type="scientific">Ligilactobacillus faecis</name>
    <dbReference type="NCBI Taxonomy" id="762833"/>
    <lineage>
        <taxon>Bacteria</taxon>
        <taxon>Bacillati</taxon>
        <taxon>Bacillota</taxon>
        <taxon>Bacilli</taxon>
        <taxon>Lactobacillales</taxon>
        <taxon>Lactobacillaceae</taxon>
        <taxon>Ligilactobacillus</taxon>
    </lineage>
</organism>
<gene>
    <name evidence="5" type="primary">rqcH</name>
    <name evidence="7" type="ORF">AALT52_07550</name>
</gene>
<feature type="coiled-coil region" evidence="5">
    <location>
        <begin position="367"/>
        <end position="394"/>
    </location>
</feature>
<dbReference type="InterPro" id="IPR043682">
    <property type="entry name" value="RqcH_bacterial"/>
</dbReference>
<keyword evidence="5" id="KW-0175">Coiled coil</keyword>
<evidence type="ECO:0000256" key="2">
    <source>
        <dbReference type="ARBA" id="ARBA00022730"/>
    </source>
</evidence>
<name>A0ABV4DQK5_9LACO</name>
<comment type="similarity">
    <text evidence="5">Belongs to the NEMF family.</text>
</comment>
<dbReference type="Gene3D" id="3.40.970.40">
    <property type="entry name" value="fibrinogen binding protein from staphylococcus aureus domain like"/>
    <property type="match status" value="1"/>
</dbReference>
<dbReference type="RefSeq" id="WP_369942511.1">
    <property type="nucleotide sequence ID" value="NZ_JBCLUF010000027.1"/>
</dbReference>
<keyword evidence="3 5" id="KW-0694">RNA-binding</keyword>
<sequence>MAFDGIFTRAMVNELNNLILDGRVTKVSQPYQNEVIITIRKDRKNHSLLLSAHPNYARVQITDIPYTNPPVPTNFTMILRKYLDGAKLVKIEQLACDRVIDLYFMTRNELGDKLPLKLSIEIMGRYSNIILVDQMTNKVLDTVKHVGMDQNRYRTLLPGATYQTPPKQTKLDLFTDTSKYYLELLRLYPNQEVLASNLVKNYQGLSKSSALTLAKMFHGTKAPEQVVAEFLAYAKKPVPNLYLENNKLAFSIFPRSQTEKTFTNLSTLLDNYYKERALRDRVAQKGAKLIHVIKKELQKNKKKLGKLENELKATAKADSYRVKGELLTTYLYQVRPKQSEITLPNYYYNEKKVTIALSPQLTPAQNAQKYFKKYQKLKNAIAHLKEQLTLTKQELDYLEGIKAQIELAVPSDLDDIKLELENEGYLKADPKQKARVKSKVNRPTVFKATDGTEILVGKNNLQNDRLTLKTANKNYYWLHTKDIPGSHVIVCSKTPTDETLLEAAKLAAYFSKAQNSANVPVDYVQVRHIKKPNGAKPGYVIYEGQKTLYVTPEEELVEQLSSK</sequence>
<evidence type="ECO:0000256" key="3">
    <source>
        <dbReference type="ARBA" id="ARBA00022884"/>
    </source>
</evidence>
<keyword evidence="4 5" id="KW-0648">Protein biosynthesis</keyword>
<protein>
    <recommendedName>
        <fullName evidence="5">Rqc2 homolog RqcH</fullName>
        <shortName evidence="5">RqcH</shortName>
    </recommendedName>
</protein>
<reference evidence="7 8" key="1">
    <citation type="submission" date="2024-03" db="EMBL/GenBank/DDBJ databases">
        <title>Mouse gut bacterial collection (mGBC) of GemPharmatech.</title>
        <authorList>
            <person name="He Y."/>
            <person name="Dong L."/>
            <person name="Wu D."/>
            <person name="Gao X."/>
            <person name="Lin Z."/>
        </authorList>
    </citation>
    <scope>NUCLEOTIDE SEQUENCE [LARGE SCALE GENOMIC DNA]</scope>
    <source>
        <strain evidence="7 8">15-30</strain>
    </source>
</reference>
<dbReference type="Pfam" id="PF05670">
    <property type="entry name" value="NFACT-R_1"/>
    <property type="match status" value="1"/>
</dbReference>
<evidence type="ECO:0000256" key="4">
    <source>
        <dbReference type="ARBA" id="ARBA00022917"/>
    </source>
</evidence>
<evidence type="ECO:0000259" key="6">
    <source>
        <dbReference type="Pfam" id="PF05670"/>
    </source>
</evidence>
<dbReference type="HAMAP" id="MF_00844_B">
    <property type="entry name" value="RqcH_B"/>
    <property type="match status" value="1"/>
</dbReference>
<dbReference type="Proteomes" id="UP001565236">
    <property type="component" value="Unassembled WGS sequence"/>
</dbReference>
<feature type="domain" description="NFACT RNA-binding" evidence="6">
    <location>
        <begin position="445"/>
        <end position="539"/>
    </location>
</feature>
<evidence type="ECO:0000313" key="8">
    <source>
        <dbReference type="Proteomes" id="UP001565236"/>
    </source>
</evidence>
<dbReference type="EMBL" id="JBCLUF010000027">
    <property type="protein sequence ID" value="MEY8662739.1"/>
    <property type="molecule type" value="Genomic_DNA"/>
</dbReference>
<dbReference type="PANTHER" id="PTHR15239">
    <property type="entry name" value="NUCLEAR EXPORT MEDIATOR FACTOR NEMF"/>
    <property type="match status" value="1"/>
</dbReference>
<evidence type="ECO:0000256" key="1">
    <source>
        <dbReference type="ARBA" id="ARBA00022555"/>
    </source>
</evidence>
<dbReference type="PANTHER" id="PTHR15239:SF6">
    <property type="entry name" value="RIBOSOME QUALITY CONTROL COMPLEX SUBUNIT NEMF"/>
    <property type="match status" value="1"/>
</dbReference>
<keyword evidence="2 5" id="KW-0699">rRNA-binding</keyword>
<dbReference type="InterPro" id="IPR008532">
    <property type="entry name" value="NFACT_RNA-bd"/>
</dbReference>
<comment type="function">
    <text evidence="5">Key component of the ribosome quality control system (RQC), a ribosome-associated complex that mediates the extraction of incompletely synthesized nascent chains from stalled ribosomes and their subsequent degradation. RqcH recruits Ala-charged tRNA, and with RqcP directs the elongation of stalled nascent chains on 50S ribosomal subunits, leading to non-templated C-terminal alanine extensions (Ala tail). The Ala tail promotes nascent chain degradation. May add between 1 and at least 8 Ala residues. Binds to stalled 50S ribosomal subunits.</text>
</comment>
<comment type="subunit">
    <text evidence="5">Associates with stalled 50S ribosomal subunits. Binds to RqcP.</text>
</comment>
<dbReference type="InterPro" id="IPR051608">
    <property type="entry name" value="RQC_Subunit_NEMF"/>
</dbReference>
<keyword evidence="8" id="KW-1185">Reference proteome</keyword>
<comment type="caution">
    <text evidence="7">The sequence shown here is derived from an EMBL/GenBank/DDBJ whole genome shotgun (WGS) entry which is preliminary data.</text>
</comment>
<evidence type="ECO:0000313" key="7">
    <source>
        <dbReference type="EMBL" id="MEY8662739.1"/>
    </source>
</evidence>
<feature type="coiled-coil region" evidence="5">
    <location>
        <begin position="290"/>
        <end position="317"/>
    </location>
</feature>